<gene>
    <name evidence="2" type="ORF">AWC29_25655</name>
    <name evidence="1" type="ORF">BN973_04833</name>
</gene>
<proteinExistence type="predicted"/>
<dbReference type="OrthoDB" id="4571800at2"/>
<reference evidence="1" key="2">
    <citation type="submission" date="2014-04" db="EMBL/GenBank/DDBJ databases">
        <authorList>
            <person name="Urmite Genomes U."/>
        </authorList>
    </citation>
    <scope>NUCLEOTIDE SEQUENCE</scope>
    <source>
        <strain evidence="1">DSM 44626</strain>
    </source>
</reference>
<dbReference type="AlphaFoldDB" id="A0A024K3N3"/>
<keyword evidence="3" id="KW-1185">Reference proteome</keyword>
<name>A0A024K3N3_9MYCO</name>
<dbReference type="Proteomes" id="UP000028880">
    <property type="component" value="Unassembled WGS sequence"/>
</dbReference>
<dbReference type="EMBL" id="HG964446">
    <property type="protein sequence ID" value="CDO90439.1"/>
    <property type="molecule type" value="Genomic_DNA"/>
</dbReference>
<dbReference type="eggNOG" id="ENOG5030AWI">
    <property type="taxonomic scope" value="Bacteria"/>
</dbReference>
<dbReference type="RefSeq" id="WP_036472976.1">
    <property type="nucleotide sequence ID" value="NZ_HG964446.1"/>
</dbReference>
<reference evidence="2 3" key="3">
    <citation type="submission" date="2016-01" db="EMBL/GenBank/DDBJ databases">
        <title>The new phylogeny of the genus Mycobacterium.</title>
        <authorList>
            <person name="Tarcisio F."/>
            <person name="Conor M."/>
            <person name="Antonella G."/>
            <person name="Elisabetta G."/>
            <person name="Giulia F.S."/>
            <person name="Sara T."/>
            <person name="Anna F."/>
            <person name="Clotilde B."/>
            <person name="Roberto B."/>
            <person name="Veronica D.S."/>
            <person name="Fabio R."/>
            <person name="Monica P."/>
            <person name="Olivier J."/>
            <person name="Enrico T."/>
            <person name="Nicola S."/>
        </authorList>
    </citation>
    <scope>NUCLEOTIDE SEQUENCE [LARGE SCALE GENOMIC DNA]</scope>
    <source>
        <strain evidence="2 3">DSM 44626</strain>
    </source>
</reference>
<evidence type="ECO:0000313" key="1">
    <source>
        <dbReference type="EMBL" id="CDO90439.1"/>
    </source>
</evidence>
<dbReference type="HOGENOM" id="CLU_201169_0_0_11"/>
<protein>
    <submittedName>
        <fullName evidence="1">Uncharacterized protein</fullName>
    </submittedName>
</protein>
<sequence length="73" mass="7502" precursor="true">MSRLRFLISATAMAGVTAAAVGAGTAYGQAPAPGDSCTVLHSTTQDANGRTMWCNPTMTGNHSLVWQYGGPTD</sequence>
<dbReference type="EMBL" id="LQPY01000037">
    <property type="protein sequence ID" value="ORX00278.1"/>
    <property type="molecule type" value="Genomic_DNA"/>
</dbReference>
<organism evidence="1">
    <name type="scientific">Mycobacterium triplex</name>
    <dbReference type="NCBI Taxonomy" id="47839"/>
    <lineage>
        <taxon>Bacteria</taxon>
        <taxon>Bacillati</taxon>
        <taxon>Actinomycetota</taxon>
        <taxon>Actinomycetes</taxon>
        <taxon>Mycobacteriales</taxon>
        <taxon>Mycobacteriaceae</taxon>
        <taxon>Mycobacterium</taxon>
        <taxon>Mycobacterium simiae complex</taxon>
    </lineage>
</organism>
<accession>A0A024K3N3</accession>
<evidence type="ECO:0000313" key="2">
    <source>
        <dbReference type="EMBL" id="ORX00278.1"/>
    </source>
</evidence>
<reference evidence="1" key="1">
    <citation type="journal article" date="2014" name="Genome Announc.">
        <title>Draft Genome Sequence of Mycobacterium triplex DSM 44626.</title>
        <authorList>
            <person name="Sassi M."/>
            <person name="Croce O."/>
            <person name="Robert C."/>
            <person name="Raoult D."/>
            <person name="Drancourt M."/>
        </authorList>
    </citation>
    <scope>NUCLEOTIDE SEQUENCE [LARGE SCALE GENOMIC DNA]</scope>
    <source>
        <strain evidence="1">DSM 44626</strain>
    </source>
</reference>
<dbReference type="Proteomes" id="UP000193710">
    <property type="component" value="Unassembled WGS sequence"/>
</dbReference>
<evidence type="ECO:0000313" key="3">
    <source>
        <dbReference type="Proteomes" id="UP000193710"/>
    </source>
</evidence>